<dbReference type="PANTHER" id="PTHR33991">
    <property type="entry name" value="DNA REPAIR PROTEIN RECO"/>
    <property type="match status" value="1"/>
</dbReference>
<keyword evidence="7" id="KW-1185">Reference proteome</keyword>
<keyword evidence="3 4" id="KW-0234">DNA repair</keyword>
<keyword evidence="2 4" id="KW-0233">DNA recombination</keyword>
<evidence type="ECO:0000256" key="1">
    <source>
        <dbReference type="ARBA" id="ARBA00022763"/>
    </source>
</evidence>
<dbReference type="InterPro" id="IPR022572">
    <property type="entry name" value="DNA_rep/recomb_RecO_N"/>
</dbReference>
<dbReference type="HAMAP" id="MF_00201">
    <property type="entry name" value="RecO"/>
    <property type="match status" value="1"/>
</dbReference>
<feature type="domain" description="DNA replication/recombination mediator RecO N-terminal" evidence="5">
    <location>
        <begin position="3"/>
        <end position="78"/>
    </location>
</feature>
<dbReference type="RefSeq" id="WP_217066249.1">
    <property type="nucleotide sequence ID" value="NZ_JAHQCS010000092.1"/>
</dbReference>
<evidence type="ECO:0000256" key="2">
    <source>
        <dbReference type="ARBA" id="ARBA00023172"/>
    </source>
</evidence>
<reference evidence="6 7" key="1">
    <citation type="submission" date="2021-06" db="EMBL/GenBank/DDBJ databases">
        <title>Bacillus sp. RD4P76, an endophyte from a halophyte.</title>
        <authorList>
            <person name="Sun J.-Q."/>
        </authorList>
    </citation>
    <scope>NUCLEOTIDE SEQUENCE [LARGE SCALE GENOMIC DNA]</scope>
    <source>
        <strain evidence="6 7">CGMCC 1.15917</strain>
    </source>
</reference>
<sequence length="249" mass="28590">MINKVEGIIIRTNDYGETNKILTLFTRENGKVALMARGAKRPKSRFASSAQLFIYGIFVYQRTSGIGTLNSADIIDSFKDVRSDLKLTAHGAYMVELLDKLTDDHERNPYLFELIFQMLHFLDEEIDPDILTRIFETKMLQVAGVTPVLDKCSLCGFSYEPFVFSVKNAGVLCQRCKGEDPHYIVLLPSVHKLLLLFQQIDVKRIGNIRVKAETKKQLKDILGFYYDDYVGVRLKSKRFLDQVDRLYDS</sequence>
<organism evidence="6 7">
    <name type="scientific">Evansella tamaricis</name>
    <dbReference type="NCBI Taxonomy" id="2069301"/>
    <lineage>
        <taxon>Bacteria</taxon>
        <taxon>Bacillati</taxon>
        <taxon>Bacillota</taxon>
        <taxon>Bacilli</taxon>
        <taxon>Bacillales</taxon>
        <taxon>Bacillaceae</taxon>
        <taxon>Evansella</taxon>
    </lineage>
</organism>
<dbReference type="Pfam" id="PF11967">
    <property type="entry name" value="RecO_N"/>
    <property type="match status" value="1"/>
</dbReference>
<accession>A0ABS6JEG3</accession>
<name>A0ABS6JEG3_9BACI</name>
<dbReference type="EMBL" id="JAHQCS010000092">
    <property type="protein sequence ID" value="MBU9712067.1"/>
    <property type="molecule type" value="Genomic_DNA"/>
</dbReference>
<evidence type="ECO:0000256" key="3">
    <source>
        <dbReference type="ARBA" id="ARBA00023204"/>
    </source>
</evidence>
<comment type="similarity">
    <text evidence="4">Belongs to the RecO family.</text>
</comment>
<protein>
    <recommendedName>
        <fullName evidence="4">DNA repair protein RecO</fullName>
    </recommendedName>
    <alternativeName>
        <fullName evidence="4">Recombination protein O</fullName>
    </alternativeName>
</protein>
<keyword evidence="1 4" id="KW-0227">DNA damage</keyword>
<gene>
    <name evidence="4 6" type="primary">recO</name>
    <name evidence="6" type="ORF">KS419_09980</name>
</gene>
<evidence type="ECO:0000313" key="7">
    <source>
        <dbReference type="Proteomes" id="UP000784880"/>
    </source>
</evidence>
<dbReference type="Proteomes" id="UP000784880">
    <property type="component" value="Unassembled WGS sequence"/>
</dbReference>
<evidence type="ECO:0000259" key="5">
    <source>
        <dbReference type="Pfam" id="PF11967"/>
    </source>
</evidence>
<evidence type="ECO:0000313" key="6">
    <source>
        <dbReference type="EMBL" id="MBU9712067.1"/>
    </source>
</evidence>
<dbReference type="PANTHER" id="PTHR33991:SF1">
    <property type="entry name" value="DNA REPAIR PROTEIN RECO"/>
    <property type="match status" value="1"/>
</dbReference>
<dbReference type="InterPro" id="IPR003717">
    <property type="entry name" value="RecO"/>
</dbReference>
<evidence type="ECO:0000256" key="4">
    <source>
        <dbReference type="HAMAP-Rule" id="MF_00201"/>
    </source>
</evidence>
<dbReference type="NCBIfam" id="TIGR00613">
    <property type="entry name" value="reco"/>
    <property type="match status" value="1"/>
</dbReference>
<dbReference type="Pfam" id="PF02565">
    <property type="entry name" value="RecO_C"/>
    <property type="match status" value="1"/>
</dbReference>
<comment type="caution">
    <text evidence="6">The sequence shown here is derived from an EMBL/GenBank/DDBJ whole genome shotgun (WGS) entry which is preliminary data.</text>
</comment>
<proteinExistence type="inferred from homology"/>
<comment type="function">
    <text evidence="4">Involved in DNA repair and RecF pathway recombination.</text>
</comment>